<dbReference type="GO" id="GO:0005783">
    <property type="term" value="C:endoplasmic reticulum"/>
    <property type="evidence" value="ECO:0007669"/>
    <property type="project" value="TreeGrafter"/>
</dbReference>
<evidence type="ECO:0000313" key="3">
    <source>
        <dbReference type="Proteomes" id="UP000092124"/>
    </source>
</evidence>
<name>A0A1A6GNK9_NEOLE</name>
<dbReference type="GO" id="GO:0019797">
    <property type="term" value="F:procollagen-proline 3-dioxygenase activity"/>
    <property type="evidence" value="ECO:0007669"/>
    <property type="project" value="TreeGrafter"/>
</dbReference>
<dbReference type="Gene3D" id="2.60.120.620">
    <property type="entry name" value="q2cbj1_9rhob like domain"/>
    <property type="match status" value="1"/>
</dbReference>
<gene>
    <name evidence="2" type="ORF">A6R68_03674</name>
</gene>
<dbReference type="Proteomes" id="UP000092124">
    <property type="component" value="Unassembled WGS sequence"/>
</dbReference>
<dbReference type="OrthoDB" id="8517835at2759"/>
<dbReference type="EMBL" id="LZPO01077101">
    <property type="protein sequence ID" value="OBS67786.1"/>
    <property type="molecule type" value="Genomic_DNA"/>
</dbReference>
<dbReference type="InterPro" id="IPR039575">
    <property type="entry name" value="P3H"/>
</dbReference>
<evidence type="ECO:0000313" key="2">
    <source>
        <dbReference type="EMBL" id="OBS67786.1"/>
    </source>
</evidence>
<dbReference type="InterPro" id="IPR044862">
    <property type="entry name" value="Pro_4_hyd_alph_FE2OG_OXY"/>
</dbReference>
<dbReference type="GO" id="GO:0032963">
    <property type="term" value="P:collagen metabolic process"/>
    <property type="evidence" value="ECO:0007669"/>
    <property type="project" value="InterPro"/>
</dbReference>
<dbReference type="AlphaFoldDB" id="A0A1A6GNK9"/>
<reference evidence="2 3" key="1">
    <citation type="submission" date="2016-06" db="EMBL/GenBank/DDBJ databases">
        <title>The Draft Genome Sequence and Annotation of the Desert Woodrat Neotoma lepida.</title>
        <authorList>
            <person name="Campbell M."/>
            <person name="Oakeson K.F."/>
            <person name="Yandell M."/>
            <person name="Halpert J.R."/>
            <person name="Dearing D."/>
        </authorList>
    </citation>
    <scope>NUCLEOTIDE SEQUENCE [LARGE SCALE GENOMIC DNA]</scope>
    <source>
        <strain evidence="2">417</strain>
        <tissue evidence="2">Liver</tissue>
    </source>
</reference>
<sequence length="97" mass="10877">MNDDFEGGEFIFTEMDAKTVTASIKPKCGRMISFSSGGENPHGVKAVTKGQRCAVALWFTLDPLYRELERIQADEVIAILDQEHRKHGLNINPKDEL</sequence>
<dbReference type="Pfam" id="PF13640">
    <property type="entry name" value="2OG-FeII_Oxy_3"/>
    <property type="match status" value="1"/>
</dbReference>
<comment type="caution">
    <text evidence="2">The sequence shown here is derived from an EMBL/GenBank/DDBJ whole genome shotgun (WGS) entry which is preliminary data.</text>
</comment>
<proteinExistence type="predicted"/>
<keyword evidence="3" id="KW-1185">Reference proteome</keyword>
<organism evidence="2 3">
    <name type="scientific">Neotoma lepida</name>
    <name type="common">Desert woodrat</name>
    <dbReference type="NCBI Taxonomy" id="56216"/>
    <lineage>
        <taxon>Eukaryota</taxon>
        <taxon>Metazoa</taxon>
        <taxon>Chordata</taxon>
        <taxon>Craniata</taxon>
        <taxon>Vertebrata</taxon>
        <taxon>Euteleostomi</taxon>
        <taxon>Mammalia</taxon>
        <taxon>Eutheria</taxon>
        <taxon>Euarchontoglires</taxon>
        <taxon>Glires</taxon>
        <taxon>Rodentia</taxon>
        <taxon>Myomorpha</taxon>
        <taxon>Muroidea</taxon>
        <taxon>Cricetidae</taxon>
        <taxon>Neotominae</taxon>
        <taxon>Neotoma</taxon>
    </lineage>
</organism>
<dbReference type="PANTHER" id="PTHR14049:SF1">
    <property type="entry name" value="PROLYL 3-HYDROXYLASE 2"/>
    <property type="match status" value="1"/>
</dbReference>
<dbReference type="PANTHER" id="PTHR14049">
    <property type="entry name" value="LEPRECAN 1"/>
    <property type="match status" value="1"/>
</dbReference>
<accession>A0A1A6GNK9</accession>
<dbReference type="STRING" id="56216.A0A1A6GNK9"/>
<evidence type="ECO:0000259" key="1">
    <source>
        <dbReference type="Pfam" id="PF13640"/>
    </source>
</evidence>
<protein>
    <recommendedName>
        <fullName evidence="1">Prolyl 4-hydroxylase alpha subunit Fe(2+) 2OG dioxygenase domain-containing protein</fullName>
    </recommendedName>
</protein>
<feature type="domain" description="Prolyl 4-hydroxylase alpha subunit Fe(2+) 2OG dioxygenase" evidence="1">
    <location>
        <begin position="3"/>
        <end position="59"/>
    </location>
</feature>